<evidence type="ECO:0000313" key="2">
    <source>
        <dbReference type="EMBL" id="KCZ71257.1"/>
    </source>
</evidence>
<dbReference type="GO" id="GO:0015666">
    <property type="term" value="F:restriction endodeoxyribonuclease activity"/>
    <property type="evidence" value="ECO:0007669"/>
    <property type="project" value="TreeGrafter"/>
</dbReference>
<organism evidence="2 3">
    <name type="scientific">Candidatus Methanoperedens nitratireducens</name>
    <dbReference type="NCBI Taxonomy" id="1392998"/>
    <lineage>
        <taxon>Archaea</taxon>
        <taxon>Methanobacteriati</taxon>
        <taxon>Methanobacteriota</taxon>
        <taxon>Stenosarchaea group</taxon>
        <taxon>Methanomicrobia</taxon>
        <taxon>Methanosarcinales</taxon>
        <taxon>ANME-2 cluster</taxon>
        <taxon>Candidatus Methanoperedentaceae</taxon>
        <taxon>Candidatus Methanoperedens</taxon>
    </lineage>
</organism>
<evidence type="ECO:0000313" key="3">
    <source>
        <dbReference type="Proteomes" id="UP000027153"/>
    </source>
</evidence>
<dbReference type="Proteomes" id="UP000027153">
    <property type="component" value="Unassembled WGS sequence"/>
</dbReference>
<comment type="caution">
    <text evidence="2">The sequence shown here is derived from an EMBL/GenBank/DDBJ whole genome shotgun (WGS) entry which is preliminary data.</text>
</comment>
<dbReference type="EMBL" id="JMIY01000006">
    <property type="protein sequence ID" value="KCZ71257.1"/>
    <property type="molecule type" value="Genomic_DNA"/>
</dbReference>
<proteinExistence type="predicted"/>
<dbReference type="InterPro" id="IPR011856">
    <property type="entry name" value="tRNA_endonuc-like_dom_sf"/>
</dbReference>
<dbReference type="AlphaFoldDB" id="A0A062V1K1"/>
<dbReference type="GO" id="GO:0009307">
    <property type="term" value="P:DNA restriction-modification system"/>
    <property type="evidence" value="ECO:0007669"/>
    <property type="project" value="InterPro"/>
</dbReference>
<dbReference type="SUPFAM" id="SSF52980">
    <property type="entry name" value="Restriction endonuclease-like"/>
    <property type="match status" value="1"/>
</dbReference>
<accession>A0A062V1K1</accession>
<dbReference type="PANTHER" id="PTHR30015">
    <property type="entry name" value="MRR RESTRICTION SYSTEM PROTEIN"/>
    <property type="match status" value="1"/>
</dbReference>
<reference evidence="2 3" key="1">
    <citation type="journal article" date="2013" name="Nature">
        <title>Anaerobic oxidation of methane coupled to nitrate reduction in a novel archaeal lineage.</title>
        <authorList>
            <person name="Haroon M.F."/>
            <person name="Hu S."/>
            <person name="Shi Y."/>
            <person name="Imelfort M."/>
            <person name="Keller J."/>
            <person name="Hugenholtz P."/>
            <person name="Yuan Z."/>
            <person name="Tyson G.W."/>
        </authorList>
    </citation>
    <scope>NUCLEOTIDE SEQUENCE [LARGE SCALE GENOMIC DNA]</scope>
    <source>
        <strain evidence="2 3">ANME-2d</strain>
    </source>
</reference>
<dbReference type="GO" id="GO:0003677">
    <property type="term" value="F:DNA binding"/>
    <property type="evidence" value="ECO:0007669"/>
    <property type="project" value="InterPro"/>
</dbReference>
<dbReference type="PANTHER" id="PTHR30015:SF7">
    <property type="entry name" value="TYPE IV METHYL-DIRECTED RESTRICTION ENZYME ECOKMRR"/>
    <property type="match status" value="1"/>
</dbReference>
<dbReference type="InterPro" id="IPR007560">
    <property type="entry name" value="Restrct_endonuc_IV_Mrr"/>
</dbReference>
<dbReference type="Pfam" id="PF04471">
    <property type="entry name" value="Mrr_cat"/>
    <property type="match status" value="1"/>
</dbReference>
<keyword evidence="2" id="KW-0540">Nuclease</keyword>
<keyword evidence="3" id="KW-1185">Reference proteome</keyword>
<feature type="domain" description="Restriction endonuclease type IV Mrr" evidence="1">
    <location>
        <begin position="73"/>
        <end position="182"/>
    </location>
</feature>
<protein>
    <submittedName>
        <fullName evidence="2">Restriction endonuclease</fullName>
    </submittedName>
</protein>
<name>A0A062V1K1_9EURY</name>
<dbReference type="InterPro" id="IPR052906">
    <property type="entry name" value="Type_IV_Methyl-Rstrct_Enzyme"/>
</dbReference>
<sequence length="558" mass="63662">MSFCPNCGVQIEVANSRFCSKCGFCLQVKKEAGEVPIVQENPEYIDQEKIASTVVDEETEESEYSAKNAYALGFKFEDTVEQILKAKGYSTQRRCRLEGQNGRSEIDILAIKRYKGKERKIAVECKNYTNPVPVKDVRDFISKLEDLRILNGLFIAYSDFSREAESWGKNYGLELWDGDTVFEKFYELNVGRLNIGDKVDFKYYLPVRIDFSNAVNLSFENKNRVEISSVKLIWRPFYKVFYELNSVQTDPIKRKHRIIDSGFFIVDALLKSSPKQKGAVGNVVKSISLGMLGKSDEEKKEEKETGILKKELHQNPDRDFSITQPDNYKVIKLSPQITEAAARGETIDYVVQKNTKTVEYEVPTKKRKRRDEFDVGFEIPDLRECTLKPSRKDVTISEIQLIHVPKWEVEFESGDRTYMRVVSANGGTIIADNITNCSKHLLKDFLKRKNVAVCDVCGRALCKDHVFRCPICGAWFCETHSIQCIGCKTRFCLEHIKNRCVECGEATCSACSLKCPICEETHCNKHMTKCDKCGKSVCTSCTRKEGSLIFKKTICKSC</sequence>
<keyword evidence="2" id="KW-0378">Hydrolase</keyword>
<dbReference type="Gene3D" id="3.40.1350.10">
    <property type="match status" value="1"/>
</dbReference>
<evidence type="ECO:0000259" key="1">
    <source>
        <dbReference type="Pfam" id="PF04471"/>
    </source>
</evidence>
<keyword evidence="2" id="KW-0255">Endonuclease</keyword>
<gene>
    <name evidence="2" type="ORF">ANME2D_02458</name>
</gene>
<dbReference type="InterPro" id="IPR011335">
    <property type="entry name" value="Restrct_endonuc-II-like"/>
</dbReference>